<keyword evidence="3" id="KW-0731">Sigma factor</keyword>
<protein>
    <submittedName>
        <fullName evidence="7">RNA polymerase sigma-70 factor (ECF subfamily)</fullName>
    </submittedName>
</protein>
<keyword evidence="2" id="KW-0805">Transcription regulation</keyword>
<dbReference type="InterPro" id="IPR039425">
    <property type="entry name" value="RNA_pol_sigma-70-like"/>
</dbReference>
<dbReference type="GO" id="GO:0003677">
    <property type="term" value="F:DNA binding"/>
    <property type="evidence" value="ECO:0007669"/>
    <property type="project" value="InterPro"/>
</dbReference>
<proteinExistence type="inferred from homology"/>
<dbReference type="Pfam" id="PF08281">
    <property type="entry name" value="Sigma70_r4_2"/>
    <property type="match status" value="1"/>
</dbReference>
<dbReference type="GO" id="GO:0016987">
    <property type="term" value="F:sigma factor activity"/>
    <property type="evidence" value="ECO:0007669"/>
    <property type="project" value="UniProtKB-KW"/>
</dbReference>
<dbReference type="NCBIfam" id="TIGR02937">
    <property type="entry name" value="sigma70-ECF"/>
    <property type="match status" value="1"/>
</dbReference>
<reference evidence="7 8" key="1">
    <citation type="submission" date="2019-03" db="EMBL/GenBank/DDBJ databases">
        <title>Genomic Encyclopedia of Archaeal and Bacterial Type Strains, Phase II (KMG-II): from individual species to whole genera.</title>
        <authorList>
            <person name="Goeker M."/>
        </authorList>
    </citation>
    <scope>NUCLEOTIDE SEQUENCE [LARGE SCALE GENOMIC DNA]</scope>
    <source>
        <strain evidence="7 8">DSM 28323</strain>
    </source>
</reference>
<sequence length="159" mass="18429">MSETEFLEAVKNNQGIIYKLVGLYATDGEERKDLYQEVLLQAWRSWSSFRGDAKFSTWLYRICLNTILTQKRKVNRIDYLDSLEPVAHLATDTTQHKKEEIDRLRNAIRTLPETDRALISMHLDGYENAEIADVLGITVNHVAVKLHRCKQQLANLLKQ</sequence>
<dbReference type="InterPro" id="IPR013325">
    <property type="entry name" value="RNA_pol_sigma_r2"/>
</dbReference>
<evidence type="ECO:0000256" key="4">
    <source>
        <dbReference type="ARBA" id="ARBA00023163"/>
    </source>
</evidence>
<dbReference type="PANTHER" id="PTHR43133:SF45">
    <property type="entry name" value="RNA POLYMERASE ECF-TYPE SIGMA FACTOR"/>
    <property type="match status" value="1"/>
</dbReference>
<accession>A0A4R6J4Z5</accession>
<evidence type="ECO:0000256" key="1">
    <source>
        <dbReference type="ARBA" id="ARBA00010641"/>
    </source>
</evidence>
<keyword evidence="8" id="KW-1185">Reference proteome</keyword>
<dbReference type="InterPro" id="IPR007627">
    <property type="entry name" value="RNA_pol_sigma70_r2"/>
</dbReference>
<dbReference type="InterPro" id="IPR036388">
    <property type="entry name" value="WH-like_DNA-bd_sf"/>
</dbReference>
<gene>
    <name evidence="7" type="ORF">BC659_1465</name>
</gene>
<organism evidence="7 8">
    <name type="scientific">Sediminibacterium goheungense</name>
    <dbReference type="NCBI Taxonomy" id="1086393"/>
    <lineage>
        <taxon>Bacteria</taxon>
        <taxon>Pseudomonadati</taxon>
        <taxon>Bacteroidota</taxon>
        <taxon>Chitinophagia</taxon>
        <taxon>Chitinophagales</taxon>
        <taxon>Chitinophagaceae</taxon>
        <taxon>Sediminibacterium</taxon>
    </lineage>
</organism>
<dbReference type="AlphaFoldDB" id="A0A4R6J4Z5"/>
<evidence type="ECO:0000259" key="5">
    <source>
        <dbReference type="Pfam" id="PF04542"/>
    </source>
</evidence>
<dbReference type="PANTHER" id="PTHR43133">
    <property type="entry name" value="RNA POLYMERASE ECF-TYPE SIGMA FACTO"/>
    <property type="match status" value="1"/>
</dbReference>
<dbReference type="InterPro" id="IPR014284">
    <property type="entry name" value="RNA_pol_sigma-70_dom"/>
</dbReference>
<dbReference type="InterPro" id="IPR013249">
    <property type="entry name" value="RNA_pol_sigma70_r4_t2"/>
</dbReference>
<dbReference type="SUPFAM" id="SSF88659">
    <property type="entry name" value="Sigma3 and sigma4 domains of RNA polymerase sigma factors"/>
    <property type="match status" value="1"/>
</dbReference>
<evidence type="ECO:0000256" key="2">
    <source>
        <dbReference type="ARBA" id="ARBA00023015"/>
    </source>
</evidence>
<dbReference type="Pfam" id="PF04542">
    <property type="entry name" value="Sigma70_r2"/>
    <property type="match status" value="1"/>
</dbReference>
<evidence type="ECO:0000259" key="6">
    <source>
        <dbReference type="Pfam" id="PF08281"/>
    </source>
</evidence>
<keyword evidence="4" id="KW-0804">Transcription</keyword>
<dbReference type="Proteomes" id="UP000295741">
    <property type="component" value="Unassembled WGS sequence"/>
</dbReference>
<dbReference type="GO" id="GO:0006352">
    <property type="term" value="P:DNA-templated transcription initiation"/>
    <property type="evidence" value="ECO:0007669"/>
    <property type="project" value="InterPro"/>
</dbReference>
<comment type="similarity">
    <text evidence="1">Belongs to the sigma-70 factor family. ECF subfamily.</text>
</comment>
<dbReference type="SUPFAM" id="SSF88946">
    <property type="entry name" value="Sigma2 domain of RNA polymerase sigma factors"/>
    <property type="match status" value="1"/>
</dbReference>
<dbReference type="Gene3D" id="1.10.10.10">
    <property type="entry name" value="Winged helix-like DNA-binding domain superfamily/Winged helix DNA-binding domain"/>
    <property type="match status" value="1"/>
</dbReference>
<evidence type="ECO:0000256" key="3">
    <source>
        <dbReference type="ARBA" id="ARBA00023082"/>
    </source>
</evidence>
<evidence type="ECO:0000313" key="7">
    <source>
        <dbReference type="EMBL" id="TDO29376.1"/>
    </source>
</evidence>
<dbReference type="InterPro" id="IPR013324">
    <property type="entry name" value="RNA_pol_sigma_r3/r4-like"/>
</dbReference>
<feature type="domain" description="RNA polymerase sigma-70 region 2" evidence="5">
    <location>
        <begin position="10"/>
        <end position="76"/>
    </location>
</feature>
<feature type="domain" description="RNA polymerase sigma factor 70 region 4 type 2" evidence="6">
    <location>
        <begin position="102"/>
        <end position="153"/>
    </location>
</feature>
<dbReference type="RefSeq" id="WP_162847375.1">
    <property type="nucleotide sequence ID" value="NZ_SNWP01000010.1"/>
</dbReference>
<evidence type="ECO:0000313" key="8">
    <source>
        <dbReference type="Proteomes" id="UP000295741"/>
    </source>
</evidence>
<dbReference type="EMBL" id="SNWP01000010">
    <property type="protein sequence ID" value="TDO29376.1"/>
    <property type="molecule type" value="Genomic_DNA"/>
</dbReference>
<comment type="caution">
    <text evidence="7">The sequence shown here is derived from an EMBL/GenBank/DDBJ whole genome shotgun (WGS) entry which is preliminary data.</text>
</comment>
<dbReference type="Gene3D" id="1.10.1740.10">
    <property type="match status" value="1"/>
</dbReference>
<name>A0A4R6J4Z5_9BACT</name>